<evidence type="ECO:0000256" key="2">
    <source>
        <dbReference type="SAM" id="SignalP"/>
    </source>
</evidence>
<evidence type="ECO:0000313" key="4">
    <source>
        <dbReference type="EMBL" id="MBN9412589.1"/>
    </source>
</evidence>
<keyword evidence="2" id="KW-0732">Signal</keyword>
<evidence type="ECO:0000313" key="5">
    <source>
        <dbReference type="Proteomes" id="UP000664414"/>
    </source>
</evidence>
<organism evidence="4 5">
    <name type="scientific">Candidatus Paracaedimonas acanthamoebae</name>
    <dbReference type="NCBI Taxonomy" id="244581"/>
    <lineage>
        <taxon>Bacteria</taxon>
        <taxon>Pseudomonadati</taxon>
        <taxon>Pseudomonadota</taxon>
        <taxon>Alphaproteobacteria</taxon>
        <taxon>Holosporales</taxon>
        <taxon>Caedimonadaceae</taxon>
        <taxon>Candidatus Paracaedimonas</taxon>
    </lineage>
</organism>
<dbReference type="PANTHER" id="PTHR34606">
    <property type="entry name" value="BON DOMAIN-CONTAINING PROTEIN"/>
    <property type="match status" value="1"/>
</dbReference>
<dbReference type="EMBL" id="JAFKGL010000011">
    <property type="protein sequence ID" value="MBN9412589.1"/>
    <property type="molecule type" value="Genomic_DNA"/>
</dbReference>
<feature type="domain" description="BON" evidence="3">
    <location>
        <begin position="124"/>
        <end position="192"/>
    </location>
</feature>
<feature type="chain" id="PRO_5035306590" evidence="2">
    <location>
        <begin position="24"/>
        <end position="239"/>
    </location>
</feature>
<dbReference type="InterPro" id="IPR051686">
    <property type="entry name" value="Lipoprotein_DolP"/>
</dbReference>
<evidence type="ECO:0000259" key="3">
    <source>
        <dbReference type="PROSITE" id="PS50914"/>
    </source>
</evidence>
<accession>A0A8J7TV29</accession>
<proteinExistence type="predicted"/>
<gene>
    <name evidence="4" type="ORF">J0H12_01505</name>
</gene>
<dbReference type="PROSITE" id="PS51257">
    <property type="entry name" value="PROKAR_LIPOPROTEIN"/>
    <property type="match status" value="1"/>
</dbReference>
<reference evidence="4" key="1">
    <citation type="submission" date="2021-02" db="EMBL/GenBank/DDBJ databases">
        <title>Thiocyanate and organic carbon inputs drive convergent selection for specific autotrophic Afipia and Thiobacillus strains within complex microbiomes.</title>
        <authorList>
            <person name="Huddy R.J."/>
            <person name="Sachdeva R."/>
            <person name="Kadzinga F."/>
            <person name="Kantor R.S."/>
            <person name="Harrison S.T.L."/>
            <person name="Banfield J.F."/>
        </authorList>
    </citation>
    <scope>NUCLEOTIDE SEQUENCE</scope>
    <source>
        <strain evidence="4">SCN18_10_11_15_R4_P_38_20</strain>
    </source>
</reference>
<feature type="domain" description="BON" evidence="3">
    <location>
        <begin position="47"/>
        <end position="115"/>
    </location>
</feature>
<feature type="signal peptide" evidence="2">
    <location>
        <begin position="1"/>
        <end position="23"/>
    </location>
</feature>
<dbReference type="Gene3D" id="3.30.1340.30">
    <property type="match status" value="1"/>
</dbReference>
<dbReference type="PROSITE" id="PS50914">
    <property type="entry name" value="BON"/>
    <property type="match status" value="2"/>
</dbReference>
<comment type="caution">
    <text evidence="4">The sequence shown here is derived from an EMBL/GenBank/DDBJ whole genome shotgun (WGS) entry which is preliminary data.</text>
</comment>
<protein>
    <submittedName>
        <fullName evidence="4">BON domain-containing protein</fullName>
    </submittedName>
</protein>
<dbReference type="Proteomes" id="UP000664414">
    <property type="component" value="Unassembled WGS sequence"/>
</dbReference>
<dbReference type="Pfam" id="PF04972">
    <property type="entry name" value="BON"/>
    <property type="match status" value="2"/>
</dbReference>
<dbReference type="AlphaFoldDB" id="A0A8J7TV29"/>
<evidence type="ECO:0000256" key="1">
    <source>
        <dbReference type="SAM" id="MobiDB-lite"/>
    </source>
</evidence>
<feature type="compositionally biased region" description="Polar residues" evidence="1">
    <location>
        <begin position="222"/>
        <end position="239"/>
    </location>
</feature>
<sequence length="239" mass="26272">MKTMLVSASTLMGLFMLSGCAPVAFMGGATSVTTSASEERGVKGVFSDAKIKAHLQSKWMDKRPELVMATNVVVRQGRVLITGELETTEQQIDAVRYAWQVPGVKEVVDETTVGKTSSFQQYARDTWISTQLKTKILKDDDIRSLNYNLHTENGTVYLMGIAQNQQELDKVTNYARHIGGVRKVTSYVTIKSQTSGEIQEKTPHSQGQVTLEDFPSVEASGESLTPQTLDEPNTGSSFQ</sequence>
<dbReference type="PANTHER" id="PTHR34606:SF15">
    <property type="entry name" value="BON DOMAIN-CONTAINING PROTEIN"/>
    <property type="match status" value="1"/>
</dbReference>
<feature type="region of interest" description="Disordered" evidence="1">
    <location>
        <begin position="214"/>
        <end position="239"/>
    </location>
</feature>
<name>A0A8J7TV29_9PROT</name>
<dbReference type="InterPro" id="IPR007055">
    <property type="entry name" value="BON_dom"/>
</dbReference>